<name>A0A252EEJ5_9PROT</name>
<dbReference type="AlphaFoldDB" id="A0A252EEJ5"/>
<sequence>MARKGTGYKGILFEYLPPDLEPMMILYPRHRKGVTVVTLSGSIALLAQMPGEDSPHFISARVSSLRTSGLMIVRLFDEVPRIDPALAREANQDDATHIVPRGRRVRVSARYAWTVEDPEFAEWYDKMCSGKPPFW</sequence>
<gene>
    <name evidence="1" type="ORF">HK16_00490</name>
</gene>
<organism evidence="1 2">
    <name type="scientific">Acetobacter senegalensis</name>
    <dbReference type="NCBI Taxonomy" id="446692"/>
    <lineage>
        <taxon>Bacteria</taxon>
        <taxon>Pseudomonadati</taxon>
        <taxon>Pseudomonadota</taxon>
        <taxon>Alphaproteobacteria</taxon>
        <taxon>Acetobacterales</taxon>
        <taxon>Acetobacteraceae</taxon>
        <taxon>Acetobacter</taxon>
    </lineage>
</organism>
<dbReference type="Proteomes" id="UP000195072">
    <property type="component" value="Unassembled WGS sequence"/>
</dbReference>
<reference evidence="1 2" key="1">
    <citation type="submission" date="2014-06" db="EMBL/GenBank/DDBJ databases">
        <authorList>
            <person name="Ju J."/>
            <person name="Zhang J."/>
        </authorList>
    </citation>
    <scope>NUCLEOTIDE SEQUENCE [LARGE SCALE GENOMIC DNA]</scope>
    <source>
        <strain evidence="1">DmL_050</strain>
    </source>
</reference>
<accession>A0A252EEJ5</accession>
<dbReference type="EMBL" id="JOOZ01000105">
    <property type="protein sequence ID" value="OUL64900.1"/>
    <property type="molecule type" value="Genomic_DNA"/>
</dbReference>
<comment type="caution">
    <text evidence="1">The sequence shown here is derived from an EMBL/GenBank/DDBJ whole genome shotgun (WGS) entry which is preliminary data.</text>
</comment>
<protein>
    <submittedName>
        <fullName evidence="1">Uncharacterized protein</fullName>
    </submittedName>
</protein>
<evidence type="ECO:0000313" key="1">
    <source>
        <dbReference type="EMBL" id="OUL64900.1"/>
    </source>
</evidence>
<evidence type="ECO:0000313" key="2">
    <source>
        <dbReference type="Proteomes" id="UP000195072"/>
    </source>
</evidence>
<dbReference type="RefSeq" id="WP_086898548.1">
    <property type="nucleotide sequence ID" value="NZ_JOOZ01000105.1"/>
</dbReference>
<proteinExistence type="predicted"/>